<gene>
    <name evidence="2" type="ORF">H8K33_09765</name>
</gene>
<reference evidence="2 3" key="1">
    <citation type="submission" date="2020-08" db="EMBL/GenBank/DDBJ databases">
        <title>Novel species isolated from subtropical streams in China.</title>
        <authorList>
            <person name="Lu H."/>
        </authorList>
    </citation>
    <scope>NUCLEOTIDE SEQUENCE [LARGE SCALE GENOMIC DNA]</scope>
    <source>
        <strain evidence="2 3">KCTC 52442</strain>
    </source>
</reference>
<evidence type="ECO:0000313" key="3">
    <source>
        <dbReference type="Proteomes" id="UP000643610"/>
    </source>
</evidence>
<proteinExistence type="predicted"/>
<sequence length="96" mass="11241">MYAVFYYLLVNLICFALFTWDKVAARRHQSRIAETILHLWTILGGAVGALCARQIFRHKTQKALFTLIIWVSLILHSLVIIAIYTPFFDTSPYFRY</sequence>
<dbReference type="InterPro" id="IPR010718">
    <property type="entry name" value="DUF1294"/>
</dbReference>
<keyword evidence="3" id="KW-1185">Reference proteome</keyword>
<evidence type="ECO:0000256" key="1">
    <source>
        <dbReference type="SAM" id="Phobius"/>
    </source>
</evidence>
<accession>A0ABR6XQR3</accession>
<protein>
    <submittedName>
        <fullName evidence="2">DUF1294 domain-containing protein</fullName>
    </submittedName>
</protein>
<evidence type="ECO:0000313" key="2">
    <source>
        <dbReference type="EMBL" id="MBC3831794.1"/>
    </source>
</evidence>
<keyword evidence="1" id="KW-0472">Membrane</keyword>
<dbReference type="Pfam" id="PF06961">
    <property type="entry name" value="DUF1294"/>
    <property type="match status" value="1"/>
</dbReference>
<keyword evidence="1" id="KW-0812">Transmembrane</keyword>
<feature type="transmembrane region" description="Helical" evidence="1">
    <location>
        <begin position="64"/>
        <end position="87"/>
    </location>
</feature>
<feature type="transmembrane region" description="Helical" evidence="1">
    <location>
        <begin position="35"/>
        <end position="52"/>
    </location>
</feature>
<dbReference type="Proteomes" id="UP000643610">
    <property type="component" value="Unassembled WGS sequence"/>
</dbReference>
<dbReference type="EMBL" id="JACOFU010000003">
    <property type="protein sequence ID" value="MBC3831794.1"/>
    <property type="molecule type" value="Genomic_DNA"/>
</dbReference>
<name>A0ABR6XQR3_9BURK</name>
<comment type="caution">
    <text evidence="2">The sequence shown here is derived from an EMBL/GenBank/DDBJ whole genome shotgun (WGS) entry which is preliminary data.</text>
</comment>
<organism evidence="2 3">
    <name type="scientific">Undibacterium amnicola</name>
    <dbReference type="NCBI Taxonomy" id="1834038"/>
    <lineage>
        <taxon>Bacteria</taxon>
        <taxon>Pseudomonadati</taxon>
        <taxon>Pseudomonadota</taxon>
        <taxon>Betaproteobacteria</taxon>
        <taxon>Burkholderiales</taxon>
        <taxon>Oxalobacteraceae</taxon>
        <taxon>Undibacterium</taxon>
    </lineage>
</organism>
<keyword evidence="1" id="KW-1133">Transmembrane helix</keyword>
<dbReference type="RefSeq" id="WP_186890824.1">
    <property type="nucleotide sequence ID" value="NZ_JACOFU010000003.1"/>
</dbReference>